<keyword evidence="8" id="KW-0811">Translocation</keyword>
<dbReference type="SMART" id="SM01323">
    <property type="entry name" value="YajC"/>
    <property type="match status" value="1"/>
</dbReference>
<accession>A0A3L7AT31</accession>
<dbReference type="Pfam" id="PF02699">
    <property type="entry name" value="YajC"/>
    <property type="match status" value="1"/>
</dbReference>
<comment type="similarity">
    <text evidence="2">Belongs to the YajC family.</text>
</comment>
<evidence type="ECO:0000256" key="10">
    <source>
        <dbReference type="SAM" id="MobiDB-lite"/>
    </source>
</evidence>
<evidence type="ECO:0000256" key="2">
    <source>
        <dbReference type="ARBA" id="ARBA00006742"/>
    </source>
</evidence>
<keyword evidence="13" id="KW-1185">Reference proteome</keyword>
<sequence length="127" mass="14026">MDFMTVIMLAVMALLIFFMFRNGQKRKRDLAALQEQVVPGAEVMTNGGIFGTIISIDDENNKVLLETSPGTILTVHRQIVSRVVPTEEPAAEDETAEAQLNEDNATFVGEPEFGERAETAKPKTDEK</sequence>
<dbReference type="EMBL" id="RCUY01000008">
    <property type="protein sequence ID" value="RLP82542.1"/>
    <property type="molecule type" value="Genomic_DNA"/>
</dbReference>
<comment type="caution">
    <text evidence="12">The sequence shown here is derived from an EMBL/GenBank/DDBJ whole genome shotgun (WGS) entry which is preliminary data.</text>
</comment>
<keyword evidence="6" id="KW-0653">Protein transport</keyword>
<keyword evidence="3" id="KW-0813">Transport</keyword>
<reference evidence="12 13" key="1">
    <citation type="submission" date="2018-10" db="EMBL/GenBank/DDBJ databases">
        <authorList>
            <person name="Li J."/>
        </authorList>
    </citation>
    <scope>NUCLEOTIDE SEQUENCE [LARGE SCALE GENOMIC DNA]</scope>
    <source>
        <strain evidence="12 13">JCM 11654</strain>
    </source>
</reference>
<evidence type="ECO:0000256" key="1">
    <source>
        <dbReference type="ARBA" id="ARBA00004162"/>
    </source>
</evidence>
<evidence type="ECO:0000256" key="9">
    <source>
        <dbReference type="ARBA" id="ARBA00023136"/>
    </source>
</evidence>
<evidence type="ECO:0000256" key="11">
    <source>
        <dbReference type="SAM" id="Phobius"/>
    </source>
</evidence>
<evidence type="ECO:0000313" key="12">
    <source>
        <dbReference type="EMBL" id="RLP82542.1"/>
    </source>
</evidence>
<organism evidence="12 13">
    <name type="scientific">Mycetocola lacteus</name>
    <dbReference type="NCBI Taxonomy" id="76637"/>
    <lineage>
        <taxon>Bacteria</taxon>
        <taxon>Bacillati</taxon>
        <taxon>Actinomycetota</taxon>
        <taxon>Actinomycetes</taxon>
        <taxon>Micrococcales</taxon>
        <taxon>Microbacteriaceae</taxon>
        <taxon>Mycetocola</taxon>
    </lineage>
</organism>
<proteinExistence type="inferred from homology"/>
<dbReference type="GO" id="GO:0005886">
    <property type="term" value="C:plasma membrane"/>
    <property type="evidence" value="ECO:0007669"/>
    <property type="project" value="UniProtKB-SubCell"/>
</dbReference>
<keyword evidence="4" id="KW-1003">Cell membrane</keyword>
<evidence type="ECO:0000256" key="8">
    <source>
        <dbReference type="ARBA" id="ARBA00023010"/>
    </source>
</evidence>
<evidence type="ECO:0000256" key="4">
    <source>
        <dbReference type="ARBA" id="ARBA00022475"/>
    </source>
</evidence>
<dbReference type="PRINTS" id="PR01853">
    <property type="entry name" value="YAJCTRNLCASE"/>
</dbReference>
<dbReference type="NCBIfam" id="TIGR00739">
    <property type="entry name" value="yajC"/>
    <property type="match status" value="1"/>
</dbReference>
<name>A0A3L7AT31_9MICO</name>
<evidence type="ECO:0000256" key="5">
    <source>
        <dbReference type="ARBA" id="ARBA00022692"/>
    </source>
</evidence>
<keyword evidence="7 11" id="KW-1133">Transmembrane helix</keyword>
<dbReference type="PANTHER" id="PTHR33909:SF1">
    <property type="entry name" value="SEC TRANSLOCON ACCESSORY COMPLEX SUBUNIT YAJC"/>
    <property type="match status" value="1"/>
</dbReference>
<dbReference type="InterPro" id="IPR003849">
    <property type="entry name" value="Preprotein_translocase_YajC"/>
</dbReference>
<comment type="subcellular location">
    <subcellularLocation>
        <location evidence="1">Cell membrane</location>
        <topology evidence="1">Single-pass membrane protein</topology>
    </subcellularLocation>
</comment>
<feature type="region of interest" description="Disordered" evidence="10">
    <location>
        <begin position="85"/>
        <end position="127"/>
    </location>
</feature>
<keyword evidence="9 11" id="KW-0472">Membrane</keyword>
<dbReference type="GO" id="GO:0015031">
    <property type="term" value="P:protein transport"/>
    <property type="evidence" value="ECO:0007669"/>
    <property type="project" value="UniProtKB-KW"/>
</dbReference>
<dbReference type="Proteomes" id="UP000269438">
    <property type="component" value="Unassembled WGS sequence"/>
</dbReference>
<evidence type="ECO:0000256" key="7">
    <source>
        <dbReference type="ARBA" id="ARBA00022989"/>
    </source>
</evidence>
<feature type="transmembrane region" description="Helical" evidence="11">
    <location>
        <begin position="6"/>
        <end position="23"/>
    </location>
</feature>
<keyword evidence="5 11" id="KW-0812">Transmembrane</keyword>
<feature type="compositionally biased region" description="Basic and acidic residues" evidence="10">
    <location>
        <begin position="113"/>
        <end position="127"/>
    </location>
</feature>
<dbReference type="AlphaFoldDB" id="A0A3L7AT31"/>
<evidence type="ECO:0000313" key="13">
    <source>
        <dbReference type="Proteomes" id="UP000269438"/>
    </source>
</evidence>
<dbReference type="OrthoDB" id="3267178at2"/>
<evidence type="ECO:0000256" key="3">
    <source>
        <dbReference type="ARBA" id="ARBA00022448"/>
    </source>
</evidence>
<dbReference type="PANTHER" id="PTHR33909">
    <property type="entry name" value="SEC TRANSLOCON ACCESSORY COMPLEX SUBUNIT YAJC"/>
    <property type="match status" value="1"/>
</dbReference>
<evidence type="ECO:0000256" key="6">
    <source>
        <dbReference type="ARBA" id="ARBA00022927"/>
    </source>
</evidence>
<gene>
    <name evidence="12" type="primary">yajC</name>
    <name evidence="12" type="ORF">D9V34_09135</name>
</gene>
<protein>
    <submittedName>
        <fullName evidence="12">Preprotein translocase subunit YajC</fullName>
    </submittedName>
</protein>